<evidence type="ECO:0000313" key="3">
    <source>
        <dbReference type="Proteomes" id="UP000324629"/>
    </source>
</evidence>
<feature type="transmembrane region" description="Helical" evidence="1">
    <location>
        <begin position="78"/>
        <end position="98"/>
    </location>
</feature>
<feature type="transmembrane region" description="Helical" evidence="1">
    <location>
        <begin position="44"/>
        <end position="66"/>
    </location>
</feature>
<reference evidence="2 3" key="1">
    <citation type="journal article" date="2019" name="Gigascience">
        <title>Whole-genome sequence of the oriental lung fluke Paragonimus westermani.</title>
        <authorList>
            <person name="Oey H."/>
            <person name="Zakrzewski M."/>
            <person name="Narain K."/>
            <person name="Devi K.R."/>
            <person name="Agatsuma T."/>
            <person name="Nawaratna S."/>
            <person name="Gobert G.N."/>
            <person name="Jones M.K."/>
            <person name="Ragan M.A."/>
            <person name="McManus D.P."/>
            <person name="Krause L."/>
        </authorList>
    </citation>
    <scope>NUCLEOTIDE SEQUENCE [LARGE SCALE GENOMIC DNA]</scope>
    <source>
        <strain evidence="2 3">IND2009</strain>
    </source>
</reference>
<sequence length="104" mass="11504">MIASSNSDSSNAVIAFNVIAMILLIAAAVLYLILWFACNQRRRIFMIAILGLLCLAFILLSISTGISYGGYGPYYGTWLMASTWMTIMATIVLVIFYFEEPSTN</sequence>
<keyword evidence="1" id="KW-0472">Membrane</keyword>
<protein>
    <submittedName>
        <fullName evidence="2">Uncharacterized protein</fullName>
    </submittedName>
</protein>
<comment type="caution">
    <text evidence="2">The sequence shown here is derived from an EMBL/GenBank/DDBJ whole genome shotgun (WGS) entry which is preliminary data.</text>
</comment>
<accession>A0A5J4N4V7</accession>
<organism evidence="2 3">
    <name type="scientific">Paragonimus westermani</name>
    <dbReference type="NCBI Taxonomy" id="34504"/>
    <lineage>
        <taxon>Eukaryota</taxon>
        <taxon>Metazoa</taxon>
        <taxon>Spiralia</taxon>
        <taxon>Lophotrochozoa</taxon>
        <taxon>Platyhelminthes</taxon>
        <taxon>Trematoda</taxon>
        <taxon>Digenea</taxon>
        <taxon>Plagiorchiida</taxon>
        <taxon>Troglotremata</taxon>
        <taxon>Troglotrematidae</taxon>
        <taxon>Paragonimus</taxon>
    </lineage>
</organism>
<keyword evidence="1" id="KW-0812">Transmembrane</keyword>
<keyword evidence="1" id="KW-1133">Transmembrane helix</keyword>
<keyword evidence="3" id="KW-1185">Reference proteome</keyword>
<evidence type="ECO:0000313" key="2">
    <source>
        <dbReference type="EMBL" id="KAA3670380.1"/>
    </source>
</evidence>
<dbReference type="EMBL" id="QNGE01011032">
    <property type="protein sequence ID" value="KAA3670380.1"/>
    <property type="molecule type" value="Genomic_DNA"/>
</dbReference>
<name>A0A5J4N4V7_9TREM</name>
<dbReference type="AlphaFoldDB" id="A0A5J4N4V7"/>
<evidence type="ECO:0000256" key="1">
    <source>
        <dbReference type="SAM" id="Phobius"/>
    </source>
</evidence>
<dbReference type="Proteomes" id="UP000324629">
    <property type="component" value="Unassembled WGS sequence"/>
</dbReference>
<feature type="transmembrane region" description="Helical" evidence="1">
    <location>
        <begin position="12"/>
        <end position="37"/>
    </location>
</feature>
<gene>
    <name evidence="2" type="ORF">DEA37_0004020</name>
</gene>
<proteinExistence type="predicted"/>